<evidence type="ECO:0000256" key="2">
    <source>
        <dbReference type="ARBA" id="ARBA00022884"/>
    </source>
</evidence>
<dbReference type="InterPro" id="IPR012677">
    <property type="entry name" value="Nucleotide-bd_a/b_plait_sf"/>
</dbReference>
<dbReference type="Pfam" id="PF12220">
    <property type="entry name" value="U1snRNP70_N"/>
    <property type="match status" value="1"/>
</dbReference>
<evidence type="ECO:0000256" key="4">
    <source>
        <dbReference type="ARBA" id="ARBA00023274"/>
    </source>
</evidence>
<evidence type="ECO:0000256" key="1">
    <source>
        <dbReference type="ARBA" id="ARBA00004123"/>
    </source>
</evidence>
<evidence type="ECO:0000259" key="7">
    <source>
        <dbReference type="PROSITE" id="PS50102"/>
    </source>
</evidence>
<organism evidence="8 9">
    <name type="scientific">Candidozyma haemuli</name>
    <dbReference type="NCBI Taxonomy" id="45357"/>
    <lineage>
        <taxon>Eukaryota</taxon>
        <taxon>Fungi</taxon>
        <taxon>Dikarya</taxon>
        <taxon>Ascomycota</taxon>
        <taxon>Saccharomycotina</taxon>
        <taxon>Pichiomycetes</taxon>
        <taxon>Metschnikowiaceae</taxon>
        <taxon>Candidozyma</taxon>
    </lineage>
</organism>
<comment type="subcellular location">
    <subcellularLocation>
        <location evidence="1">Nucleus</location>
    </subcellularLocation>
</comment>
<feature type="compositionally biased region" description="Basic and acidic residues" evidence="6">
    <location>
        <begin position="59"/>
        <end position="96"/>
    </location>
</feature>
<dbReference type="Pfam" id="PF00076">
    <property type="entry name" value="RRM_1"/>
    <property type="match status" value="1"/>
</dbReference>
<dbReference type="SUPFAM" id="SSF54928">
    <property type="entry name" value="RNA-binding domain, RBD"/>
    <property type="match status" value="1"/>
</dbReference>
<dbReference type="Proteomes" id="UP000825434">
    <property type="component" value="Chromosome 3"/>
</dbReference>
<sequence>MFDLLRAESITMSLQTDSERYPRKIQKLFAPRLPFPWKKPIDHPPEKRRTTPITPISSWRDEIEKYKADHPPQAKEEEPKKSKKQLHDESQRRQSEAWEDTESFEQNEFIKDPYRTVFIARLLYSLTELDISKLFNKFGGIESIRVIRDTNTGLSRGYGFIVFEREQDAKNCIKELAPTGLPLEKQPSEVKPRKILVDMERGRTVRNWRPRRLGGGLGGRHYSSLTASSSRDASAAASGRRTNLSSNPYQQSQSSSYGKFNKRPPSDRLGGPAKRFAPSSGAPAPAYGSIASTSASRTPQSIRDKYAKYSKPGDGASSRDSGSDSRSIRSIRRG</sequence>
<accession>A0ABX8I6A7</accession>
<keyword evidence="2 5" id="KW-0694">RNA-binding</keyword>
<dbReference type="EMBL" id="CP076663">
    <property type="protein sequence ID" value="QWU88637.1"/>
    <property type="molecule type" value="Genomic_DNA"/>
</dbReference>
<feature type="compositionally biased region" description="Low complexity" evidence="6">
    <location>
        <begin position="277"/>
        <end position="292"/>
    </location>
</feature>
<gene>
    <name evidence="8" type="ORF">CA3LBN_002945</name>
</gene>
<evidence type="ECO:0000256" key="5">
    <source>
        <dbReference type="PROSITE-ProRule" id="PRU00176"/>
    </source>
</evidence>
<dbReference type="InterPro" id="IPR000504">
    <property type="entry name" value="RRM_dom"/>
</dbReference>
<dbReference type="PANTHER" id="PTHR13952">
    <property type="entry name" value="U1 SMALL NUCLEAR RIBONUCLEOPROTEIN 70 KD"/>
    <property type="match status" value="1"/>
</dbReference>
<feature type="compositionally biased region" description="Low complexity" evidence="6">
    <location>
        <begin position="223"/>
        <end position="238"/>
    </location>
</feature>
<evidence type="ECO:0000313" key="9">
    <source>
        <dbReference type="Proteomes" id="UP000825434"/>
    </source>
</evidence>
<keyword evidence="4" id="KW-0687">Ribonucleoprotein</keyword>
<keyword evidence="3" id="KW-0539">Nucleus</keyword>
<evidence type="ECO:0000313" key="8">
    <source>
        <dbReference type="EMBL" id="QWU88637.1"/>
    </source>
</evidence>
<feature type="domain" description="RRM" evidence="7">
    <location>
        <begin position="115"/>
        <end position="202"/>
    </location>
</feature>
<feature type="compositionally biased region" description="Basic and acidic residues" evidence="6">
    <location>
        <begin position="39"/>
        <end position="49"/>
    </location>
</feature>
<feature type="region of interest" description="Disordered" evidence="6">
    <location>
        <begin position="35"/>
        <end position="102"/>
    </location>
</feature>
<protein>
    <recommendedName>
        <fullName evidence="7">RRM domain-containing protein</fullName>
    </recommendedName>
</protein>
<dbReference type="PANTHER" id="PTHR13952:SF5">
    <property type="entry name" value="U1 SMALL NUCLEAR RIBONUCLEOPROTEIN 70 KDA"/>
    <property type="match status" value="1"/>
</dbReference>
<dbReference type="SMART" id="SM00360">
    <property type="entry name" value="RRM"/>
    <property type="match status" value="1"/>
</dbReference>
<dbReference type="PROSITE" id="PS50102">
    <property type="entry name" value="RRM"/>
    <property type="match status" value="1"/>
</dbReference>
<evidence type="ECO:0000256" key="6">
    <source>
        <dbReference type="SAM" id="MobiDB-lite"/>
    </source>
</evidence>
<dbReference type="Gene3D" id="3.30.70.330">
    <property type="match status" value="1"/>
</dbReference>
<evidence type="ECO:0000256" key="3">
    <source>
        <dbReference type="ARBA" id="ARBA00023242"/>
    </source>
</evidence>
<proteinExistence type="predicted"/>
<feature type="region of interest" description="Disordered" evidence="6">
    <location>
        <begin position="219"/>
        <end position="334"/>
    </location>
</feature>
<feature type="compositionally biased region" description="Low complexity" evidence="6">
    <location>
        <begin position="245"/>
        <end position="257"/>
    </location>
</feature>
<dbReference type="InterPro" id="IPR051183">
    <property type="entry name" value="U1_U11-U12_snRNP_70-35kDa"/>
</dbReference>
<keyword evidence="9" id="KW-1185">Reference proteome</keyword>
<name>A0ABX8I6A7_9ASCO</name>
<dbReference type="InterPro" id="IPR022023">
    <property type="entry name" value="U1snRNP70_N"/>
</dbReference>
<reference evidence="8 9" key="1">
    <citation type="submission" date="2021-06" db="EMBL/GenBank/DDBJ databases">
        <title>Candida outbreak in Lebanon.</title>
        <authorList>
            <person name="Finianos M."/>
        </authorList>
    </citation>
    <scope>NUCLEOTIDE SEQUENCE [LARGE SCALE GENOMIC DNA]</scope>
    <source>
        <strain evidence="8">CA3LBN</strain>
    </source>
</reference>
<dbReference type="InterPro" id="IPR035979">
    <property type="entry name" value="RBD_domain_sf"/>
</dbReference>